<dbReference type="PANTHER" id="PTHR37948:SF1">
    <property type="entry name" value="BLL5189 PROTEIN"/>
    <property type="match status" value="1"/>
</dbReference>
<reference evidence="2" key="2">
    <citation type="submission" date="2012-05" db="EMBL/GenBank/DDBJ databases">
        <title>Annotation of the Genome Sequence of Fusarium oxysporum HDV247.</title>
        <authorList>
            <consortium name="The Broad Institute Genomics Platform"/>
            <person name="Ma L.-J."/>
            <person name="Corby-Kistler H."/>
            <person name="Broz K."/>
            <person name="Gale L.R."/>
            <person name="Jonkers W."/>
            <person name="O'Donnell K."/>
            <person name="Ploetz R."/>
            <person name="Steinberg C."/>
            <person name="Schwartz D.C."/>
            <person name="VanEtten H."/>
            <person name="Zhou S."/>
            <person name="Young S.K."/>
            <person name="Zeng Q."/>
            <person name="Gargeya S."/>
            <person name="Fitzgerald M."/>
            <person name="Abouelleil A."/>
            <person name="Alvarado L."/>
            <person name="Chapman S.B."/>
            <person name="Gainer-Dewar J."/>
            <person name="Goldberg J."/>
            <person name="Griggs A."/>
            <person name="Gujja S."/>
            <person name="Hansen M."/>
            <person name="Howarth C."/>
            <person name="Imamovic A."/>
            <person name="Ireland A."/>
            <person name="Larimer J."/>
            <person name="McCowan C."/>
            <person name="Murphy C."/>
            <person name="Pearson M."/>
            <person name="Poon T.W."/>
            <person name="Priest M."/>
            <person name="Roberts A."/>
            <person name="Saif S."/>
            <person name="Shea T."/>
            <person name="Sykes S."/>
            <person name="Wortman J."/>
            <person name="Nusbaum C."/>
            <person name="Birren B."/>
        </authorList>
    </citation>
    <scope>NUCLEOTIDE SEQUENCE</scope>
    <source>
        <strain evidence="2">HDV247</strain>
    </source>
</reference>
<gene>
    <name evidence="2" type="ORF">FOVG_17740</name>
</gene>
<evidence type="ECO:0000313" key="2">
    <source>
        <dbReference type="EMBL" id="EXA30912.1"/>
    </source>
</evidence>
<dbReference type="OrthoDB" id="4850at2759"/>
<accession>W9NLQ6</accession>
<dbReference type="AlphaFoldDB" id="W9NLQ6"/>
<sequence length="243" mass="27984">MADFASRGEENIKQNQILLKELKNPIPIVNRPKTASKSSKRKVNLPHAPTRQSKRIAEASTRPSYDNDQDEFPLSRGSNAGKSTKKSRKTSSIIAQSTERASLVVETGLNVNEYLTSDTYNPEINKYGVACGQSIEEWEAAGWIAHKSDIRGWFQWYCRFWMGRRCFDDERQISRWKKCVGETGRWRRILLKKYVALGIRTVFADDDGDEDDVDVSPVVHQTCHHWAYEVRQDALERFWAEGK</sequence>
<evidence type="ECO:0000256" key="1">
    <source>
        <dbReference type="SAM" id="MobiDB-lite"/>
    </source>
</evidence>
<dbReference type="PANTHER" id="PTHR37948">
    <property type="entry name" value="ZGC:113208"/>
    <property type="match status" value="1"/>
</dbReference>
<dbReference type="Proteomes" id="UP000030751">
    <property type="component" value="Unassembled WGS sequence"/>
</dbReference>
<protein>
    <recommendedName>
        <fullName evidence="3">Vegetatible incompatibility protein HET-E-1</fullName>
    </recommendedName>
</protein>
<reference evidence="2" key="1">
    <citation type="submission" date="2011-10" db="EMBL/GenBank/DDBJ databases">
        <title>The Genome Sequence of Fusarium oxysporum HDV247.</title>
        <authorList>
            <consortium name="The Broad Institute Genome Sequencing Platform"/>
            <person name="Ma L.-J."/>
            <person name="Gale L.R."/>
            <person name="Schwartz D.C."/>
            <person name="Zhou S."/>
            <person name="Corby-Kistler H."/>
            <person name="Young S.K."/>
            <person name="Zeng Q."/>
            <person name="Gargeya S."/>
            <person name="Fitzgerald M."/>
            <person name="Haas B."/>
            <person name="Abouelleil A."/>
            <person name="Alvarado L."/>
            <person name="Arachchi H.M."/>
            <person name="Berlin A."/>
            <person name="Brown A."/>
            <person name="Chapman S.B."/>
            <person name="Chen Z."/>
            <person name="Dunbar C."/>
            <person name="Freedman E."/>
            <person name="Gearin G."/>
            <person name="Goldberg J."/>
            <person name="Griggs A."/>
            <person name="Gujja S."/>
            <person name="Heiman D."/>
            <person name="Howarth C."/>
            <person name="Larson L."/>
            <person name="Lui A."/>
            <person name="MacDonald P.J.P."/>
            <person name="Montmayeur A."/>
            <person name="Murphy C."/>
            <person name="Neiman D."/>
            <person name="Pearson M."/>
            <person name="Priest M."/>
            <person name="Roberts A."/>
            <person name="Saif S."/>
            <person name="Shea T."/>
            <person name="Shenoy N."/>
            <person name="Sisk P."/>
            <person name="Stolte C."/>
            <person name="Sykes S."/>
            <person name="Wortman J."/>
            <person name="Nusbaum C."/>
            <person name="Birren B."/>
        </authorList>
    </citation>
    <scope>NUCLEOTIDE SEQUENCE [LARGE SCALE GENOMIC DNA]</scope>
    <source>
        <strain evidence="2">HDV247</strain>
    </source>
</reference>
<feature type="region of interest" description="Disordered" evidence="1">
    <location>
        <begin position="19"/>
        <end position="93"/>
    </location>
</feature>
<dbReference type="HOGENOM" id="CLU_050444_1_1_1"/>
<name>W9NLQ6_FUSOX</name>
<dbReference type="EMBL" id="JH651031">
    <property type="protein sequence ID" value="EXA30912.1"/>
    <property type="molecule type" value="Genomic_DNA"/>
</dbReference>
<evidence type="ECO:0008006" key="3">
    <source>
        <dbReference type="Google" id="ProtNLM"/>
    </source>
</evidence>
<organism evidence="2">
    <name type="scientific">Fusarium oxysporum f. sp. pisi HDV247</name>
    <dbReference type="NCBI Taxonomy" id="1080344"/>
    <lineage>
        <taxon>Eukaryota</taxon>
        <taxon>Fungi</taxon>
        <taxon>Dikarya</taxon>
        <taxon>Ascomycota</taxon>
        <taxon>Pezizomycotina</taxon>
        <taxon>Sordariomycetes</taxon>
        <taxon>Hypocreomycetidae</taxon>
        <taxon>Hypocreales</taxon>
        <taxon>Nectriaceae</taxon>
        <taxon>Fusarium</taxon>
        <taxon>Fusarium oxysporum species complex</taxon>
    </lineage>
</organism>
<proteinExistence type="predicted"/>